<evidence type="ECO:0000256" key="5">
    <source>
        <dbReference type="ARBA" id="ARBA00023136"/>
    </source>
</evidence>
<feature type="transmembrane region" description="Helical" evidence="6">
    <location>
        <begin position="284"/>
        <end position="307"/>
    </location>
</feature>
<keyword evidence="2 6" id="KW-0813">Transport</keyword>
<evidence type="ECO:0000256" key="4">
    <source>
        <dbReference type="ARBA" id="ARBA00022989"/>
    </source>
</evidence>
<reference evidence="9" key="1">
    <citation type="journal article" date="2019" name="Int. J. Syst. Evol. Microbiol.">
        <title>The Global Catalogue of Microorganisms (GCM) 10K type strain sequencing project: providing services to taxonomists for standard genome sequencing and annotation.</title>
        <authorList>
            <consortium name="The Broad Institute Genomics Platform"/>
            <consortium name="The Broad Institute Genome Sequencing Center for Infectious Disease"/>
            <person name="Wu L."/>
            <person name="Ma J."/>
        </authorList>
    </citation>
    <scope>NUCLEOTIDE SEQUENCE [LARGE SCALE GENOMIC DNA]</scope>
    <source>
        <strain evidence="9">CGMCC 1.13574</strain>
    </source>
</reference>
<dbReference type="PANTHER" id="PTHR43839:SF3">
    <property type="entry name" value="OLIGOPEPTIDE ABC TRANSPORTER, PERMEASE PROTEIN"/>
    <property type="match status" value="1"/>
</dbReference>
<organism evidence="8 9">
    <name type="scientific">Tumebacillus lipolyticus</name>
    <dbReference type="NCBI Taxonomy" id="1280370"/>
    <lineage>
        <taxon>Bacteria</taxon>
        <taxon>Bacillati</taxon>
        <taxon>Bacillota</taxon>
        <taxon>Bacilli</taxon>
        <taxon>Bacillales</taxon>
        <taxon>Alicyclobacillaceae</taxon>
        <taxon>Tumebacillus</taxon>
    </lineage>
</organism>
<dbReference type="PANTHER" id="PTHR43839">
    <property type="entry name" value="OPPC IN A BINDING PROTEIN-DEPENDENT TRANSPORT SYSTEM"/>
    <property type="match status" value="1"/>
</dbReference>
<sequence>MRGDTLKYQHIFAWTLVLLLLLLAVFGSHFMPYTIDEGDKVTMVRQQVDGEVKIAIPPFPPSKEHLLGTDHRGFDLLSLLLNGAKYTLGIGLAVTLARFLIAIPIGMYIGVTGIFRSPLRIMQVVSSSVPVILILFPALYSLSQTMAINSGLQPGDPRITFFSIAMFIMLVIAGIFTLADQIADRAQFFYRKEYVAAAKSLGASSGQIIVRHLLPQFRPELLYGFVTEYVQVLFLVGQLAVLGVFVGGSEVYFTEEMKFILLSSNGEWASMIAYGTDYLRNFQWIVVAPGLFFASSVLILSYFAHVLQKRLDRPVFIKRKPFWQQRGSLIAVPAVSIACVAILLFLPDKQPVALQVDATADQEHETRLLAQSTLDARVTGSNEKSFKLMLQNSTQFMKYLEAGKWEYARSYFEKAEAAPPEPWRTWIEALTAGGYKFVGAEKIYKNPISQKVASDAIPRYDVEVIVKNRSGQEERWLLVMKSSIYIVEAVGGPAQSVPDR</sequence>
<keyword evidence="3 6" id="KW-0812">Transmembrane</keyword>
<protein>
    <submittedName>
        <fullName evidence="8">ABC transporter permease</fullName>
    </submittedName>
</protein>
<name>A0ABW4ZZG8_9BACL</name>
<feature type="transmembrane region" description="Helical" evidence="6">
    <location>
        <begin position="12"/>
        <end position="35"/>
    </location>
</feature>
<accession>A0ABW4ZZG8</accession>
<evidence type="ECO:0000256" key="1">
    <source>
        <dbReference type="ARBA" id="ARBA00004141"/>
    </source>
</evidence>
<feature type="domain" description="ABC transmembrane type-1" evidence="7">
    <location>
        <begin position="88"/>
        <end position="304"/>
    </location>
</feature>
<feature type="transmembrane region" description="Helical" evidence="6">
    <location>
        <begin position="121"/>
        <end position="139"/>
    </location>
</feature>
<evidence type="ECO:0000256" key="2">
    <source>
        <dbReference type="ARBA" id="ARBA00022448"/>
    </source>
</evidence>
<comment type="subcellular location">
    <subcellularLocation>
        <location evidence="6">Cell membrane</location>
        <topology evidence="6">Multi-pass membrane protein</topology>
    </subcellularLocation>
    <subcellularLocation>
        <location evidence="1">Membrane</location>
        <topology evidence="1">Multi-pass membrane protein</topology>
    </subcellularLocation>
</comment>
<feature type="transmembrane region" description="Helical" evidence="6">
    <location>
        <begin position="221"/>
        <end position="246"/>
    </location>
</feature>
<feature type="transmembrane region" description="Helical" evidence="6">
    <location>
        <begin position="159"/>
        <end position="179"/>
    </location>
</feature>
<proteinExistence type="inferred from homology"/>
<evidence type="ECO:0000313" key="9">
    <source>
        <dbReference type="Proteomes" id="UP001597343"/>
    </source>
</evidence>
<dbReference type="InterPro" id="IPR035906">
    <property type="entry name" value="MetI-like_sf"/>
</dbReference>
<evidence type="ECO:0000256" key="3">
    <source>
        <dbReference type="ARBA" id="ARBA00022692"/>
    </source>
</evidence>
<dbReference type="InterPro" id="IPR000515">
    <property type="entry name" value="MetI-like"/>
</dbReference>
<comment type="caution">
    <text evidence="8">The sequence shown here is derived from an EMBL/GenBank/DDBJ whole genome shotgun (WGS) entry which is preliminary data.</text>
</comment>
<dbReference type="Pfam" id="PF00528">
    <property type="entry name" value="BPD_transp_1"/>
    <property type="match status" value="1"/>
</dbReference>
<dbReference type="SUPFAM" id="SSF161098">
    <property type="entry name" value="MetI-like"/>
    <property type="match status" value="1"/>
</dbReference>
<keyword evidence="9" id="KW-1185">Reference proteome</keyword>
<dbReference type="EMBL" id="JBHUIO010000005">
    <property type="protein sequence ID" value="MFD2170585.1"/>
    <property type="molecule type" value="Genomic_DNA"/>
</dbReference>
<comment type="similarity">
    <text evidence="6">Belongs to the binding-protein-dependent transport system permease family.</text>
</comment>
<evidence type="ECO:0000259" key="7">
    <source>
        <dbReference type="PROSITE" id="PS50928"/>
    </source>
</evidence>
<gene>
    <name evidence="8" type="ORF">ACFSOY_11290</name>
</gene>
<feature type="transmembrane region" description="Helical" evidence="6">
    <location>
        <begin position="86"/>
        <end position="109"/>
    </location>
</feature>
<evidence type="ECO:0000313" key="8">
    <source>
        <dbReference type="EMBL" id="MFD2170585.1"/>
    </source>
</evidence>
<feature type="transmembrane region" description="Helical" evidence="6">
    <location>
        <begin position="328"/>
        <end position="346"/>
    </location>
</feature>
<dbReference type="CDD" id="cd06261">
    <property type="entry name" value="TM_PBP2"/>
    <property type="match status" value="1"/>
</dbReference>
<keyword evidence="5 6" id="KW-0472">Membrane</keyword>
<dbReference type="Gene3D" id="1.10.3720.10">
    <property type="entry name" value="MetI-like"/>
    <property type="match status" value="1"/>
</dbReference>
<evidence type="ECO:0000256" key="6">
    <source>
        <dbReference type="RuleBase" id="RU363032"/>
    </source>
</evidence>
<dbReference type="RefSeq" id="WP_386046635.1">
    <property type="nucleotide sequence ID" value="NZ_JBHUIO010000005.1"/>
</dbReference>
<dbReference type="Proteomes" id="UP001597343">
    <property type="component" value="Unassembled WGS sequence"/>
</dbReference>
<dbReference type="PROSITE" id="PS50928">
    <property type="entry name" value="ABC_TM1"/>
    <property type="match status" value="1"/>
</dbReference>
<keyword evidence="4 6" id="KW-1133">Transmembrane helix</keyword>